<dbReference type="Pfam" id="PF00970">
    <property type="entry name" value="FAD_binding_6"/>
    <property type="match status" value="1"/>
</dbReference>
<dbReference type="EC" id="1.14.12.17" evidence="5"/>
<dbReference type="Pfam" id="PF00042">
    <property type="entry name" value="Globin"/>
    <property type="match status" value="1"/>
</dbReference>
<evidence type="ECO:0000256" key="5">
    <source>
        <dbReference type="ARBA" id="ARBA00012229"/>
    </source>
</evidence>
<protein>
    <recommendedName>
        <fullName evidence="6">Flavohemoprotein</fullName>
        <ecNumber evidence="5">1.14.12.17</ecNumber>
    </recommendedName>
    <alternativeName>
        <fullName evidence="19">Flavohemoglobin</fullName>
    </alternativeName>
    <alternativeName>
        <fullName evidence="18">Hemoglobin-like protein</fullName>
    </alternativeName>
    <alternativeName>
        <fullName evidence="20">Nitric oxide dioxygenase</fullName>
    </alternativeName>
</protein>
<dbReference type="PROSITE" id="PS01033">
    <property type="entry name" value="GLOBIN"/>
    <property type="match status" value="1"/>
</dbReference>
<dbReference type="InterPro" id="IPR017927">
    <property type="entry name" value="FAD-bd_FR_type"/>
</dbReference>
<keyword evidence="12" id="KW-0274">FAD</keyword>
<comment type="cofactor">
    <cofactor evidence="1">
        <name>heme b</name>
        <dbReference type="ChEBI" id="CHEBI:60344"/>
    </cofactor>
</comment>
<comment type="similarity">
    <text evidence="3">In the C-terminal section; belongs to the flavoprotein pyridine nucleotide cytochrome reductase family.</text>
</comment>
<dbReference type="STRING" id="1033802.SSPSH_001505"/>
<evidence type="ECO:0000256" key="8">
    <source>
        <dbReference type="ARBA" id="ARBA00022617"/>
    </source>
</evidence>
<dbReference type="CDD" id="cd06184">
    <property type="entry name" value="flavohem_like_fad_nad_binding"/>
    <property type="match status" value="1"/>
</dbReference>
<evidence type="ECO:0000256" key="6">
    <source>
        <dbReference type="ARBA" id="ARBA00014637"/>
    </source>
</evidence>
<evidence type="ECO:0000313" key="26">
    <source>
        <dbReference type="EMBL" id="ERJ19437.1"/>
    </source>
</evidence>
<evidence type="ECO:0000256" key="21">
    <source>
        <dbReference type="ARBA" id="ARBA00048649"/>
    </source>
</evidence>
<dbReference type="GO" id="GO:0046210">
    <property type="term" value="P:nitric oxide catabolic process"/>
    <property type="evidence" value="ECO:0007669"/>
    <property type="project" value="TreeGrafter"/>
</dbReference>
<keyword evidence="8 23" id="KW-0349">Heme</keyword>
<organism evidence="26 27">
    <name type="scientific">Salinisphaera shabanensis E1L3A</name>
    <dbReference type="NCBI Taxonomy" id="1033802"/>
    <lineage>
        <taxon>Bacteria</taxon>
        <taxon>Pseudomonadati</taxon>
        <taxon>Pseudomonadota</taxon>
        <taxon>Gammaproteobacteria</taxon>
        <taxon>Salinisphaerales</taxon>
        <taxon>Salinisphaeraceae</taxon>
        <taxon>Salinisphaera</taxon>
    </lineage>
</organism>
<evidence type="ECO:0000313" key="27">
    <source>
        <dbReference type="Proteomes" id="UP000006242"/>
    </source>
</evidence>
<gene>
    <name evidence="26" type="primary">hmp</name>
    <name evidence="26" type="ORF">SSPSH_001505</name>
</gene>
<keyword evidence="10" id="KW-0285">Flavoprotein</keyword>
<evidence type="ECO:0000256" key="14">
    <source>
        <dbReference type="ARBA" id="ARBA00023002"/>
    </source>
</evidence>
<dbReference type="GO" id="GO:0008941">
    <property type="term" value="F:nitric oxide dioxygenase NAD(P)H activity"/>
    <property type="evidence" value="ECO:0007669"/>
    <property type="project" value="UniProtKB-EC"/>
</dbReference>
<dbReference type="PANTHER" id="PTHR43396">
    <property type="entry name" value="FLAVOHEMOPROTEIN"/>
    <property type="match status" value="1"/>
</dbReference>
<dbReference type="GO" id="GO:0071500">
    <property type="term" value="P:cellular response to nitrosative stress"/>
    <property type="evidence" value="ECO:0007669"/>
    <property type="project" value="TreeGrafter"/>
</dbReference>
<dbReference type="eggNOG" id="COG1018">
    <property type="taxonomic scope" value="Bacteria"/>
</dbReference>
<dbReference type="GO" id="GO:0005344">
    <property type="term" value="F:oxygen carrier activity"/>
    <property type="evidence" value="ECO:0007669"/>
    <property type="project" value="UniProtKB-KW"/>
</dbReference>
<keyword evidence="16" id="KW-0520">NAD</keyword>
<dbReference type="Proteomes" id="UP000006242">
    <property type="component" value="Unassembled WGS sequence"/>
</dbReference>
<evidence type="ECO:0000256" key="20">
    <source>
        <dbReference type="ARBA" id="ARBA00033187"/>
    </source>
</evidence>
<dbReference type="InterPro" id="IPR008333">
    <property type="entry name" value="Cbr1-like_FAD-bd_dom"/>
</dbReference>
<dbReference type="PRINTS" id="PR00406">
    <property type="entry name" value="CYTB5RDTASE"/>
</dbReference>
<reference evidence="26 27" key="1">
    <citation type="journal article" date="2011" name="J. Bacteriol.">
        <title>Genome sequence of Salinisphaera shabanensis, a gammaproteobacterium from the harsh, variable environment of the brine-seawater interface of the Shaban Deep in the Red Sea.</title>
        <authorList>
            <person name="Antunes A."/>
            <person name="Alam I."/>
            <person name="Bajic V.B."/>
            <person name="Stingl U."/>
        </authorList>
    </citation>
    <scope>NUCLEOTIDE SEQUENCE [LARGE SCALE GENOMIC DNA]</scope>
    <source>
        <strain evidence="26 27">E1L3A</strain>
    </source>
</reference>
<dbReference type="Gene3D" id="1.10.490.10">
    <property type="entry name" value="Globins"/>
    <property type="match status" value="1"/>
</dbReference>
<evidence type="ECO:0000256" key="4">
    <source>
        <dbReference type="ARBA" id="ARBA00008414"/>
    </source>
</evidence>
<keyword evidence="11" id="KW-0479">Metal-binding</keyword>
<dbReference type="InterPro" id="IPR001433">
    <property type="entry name" value="OxRdtase_FAD/NAD-bd"/>
</dbReference>
<dbReference type="FunFam" id="2.40.30.10:FF:000034">
    <property type="entry name" value="Flavohemoprotein"/>
    <property type="match status" value="1"/>
</dbReference>
<dbReference type="PANTHER" id="PTHR43396:SF3">
    <property type="entry name" value="FLAVOHEMOPROTEIN"/>
    <property type="match status" value="1"/>
</dbReference>
<evidence type="ECO:0000256" key="7">
    <source>
        <dbReference type="ARBA" id="ARBA00022575"/>
    </source>
</evidence>
<dbReference type="Gene3D" id="3.40.50.80">
    <property type="entry name" value="Nucleotide-binding domain of ferredoxin-NADP reductase (FNR) module"/>
    <property type="match status" value="1"/>
</dbReference>
<evidence type="ECO:0000256" key="12">
    <source>
        <dbReference type="ARBA" id="ARBA00022827"/>
    </source>
</evidence>
<dbReference type="AlphaFoldDB" id="U2EMN6"/>
<dbReference type="GO" id="GO:0019825">
    <property type="term" value="F:oxygen binding"/>
    <property type="evidence" value="ECO:0007669"/>
    <property type="project" value="InterPro"/>
</dbReference>
<reference evidence="26 27" key="2">
    <citation type="journal article" date="2013" name="PLoS ONE">
        <title>INDIGO - INtegrated Data Warehouse of MIcrobial GenOmes with Examples from the Red Sea Extremophiles.</title>
        <authorList>
            <person name="Alam I."/>
            <person name="Antunes A."/>
            <person name="Kamau A.A."/>
            <person name="Ba Alawi W."/>
            <person name="Kalkatawi M."/>
            <person name="Stingl U."/>
            <person name="Bajic V.B."/>
        </authorList>
    </citation>
    <scope>NUCLEOTIDE SEQUENCE [LARGE SCALE GENOMIC DNA]</scope>
    <source>
        <strain evidence="26 27">E1L3A</strain>
    </source>
</reference>
<dbReference type="eggNOG" id="COG1017">
    <property type="taxonomic scope" value="Bacteria"/>
</dbReference>
<evidence type="ECO:0000256" key="2">
    <source>
        <dbReference type="ARBA" id="ARBA00001974"/>
    </source>
</evidence>
<evidence type="ECO:0000256" key="18">
    <source>
        <dbReference type="ARBA" id="ARBA00030024"/>
    </source>
</evidence>
<evidence type="ECO:0000259" key="24">
    <source>
        <dbReference type="PROSITE" id="PS01033"/>
    </source>
</evidence>
<dbReference type="RefSeq" id="WP_006915574.1">
    <property type="nucleotide sequence ID" value="NZ_AFNV02000009.1"/>
</dbReference>
<keyword evidence="14 26" id="KW-0560">Oxidoreductase</keyword>
<dbReference type="PROSITE" id="PS51384">
    <property type="entry name" value="FAD_FR"/>
    <property type="match status" value="1"/>
</dbReference>
<dbReference type="EMBL" id="AFNV02000009">
    <property type="protein sequence ID" value="ERJ19437.1"/>
    <property type="molecule type" value="Genomic_DNA"/>
</dbReference>
<name>U2EMN6_9GAMM</name>
<comment type="similarity">
    <text evidence="4">Belongs to the globin family. Two-domain flavohemoproteins subfamily.</text>
</comment>
<evidence type="ECO:0000256" key="9">
    <source>
        <dbReference type="ARBA" id="ARBA00022621"/>
    </source>
</evidence>
<evidence type="ECO:0000256" key="17">
    <source>
        <dbReference type="ARBA" id="ARBA00025094"/>
    </source>
</evidence>
<dbReference type="OrthoDB" id="9801223at2"/>
<comment type="catalytic activity">
    <reaction evidence="21">
        <text>2 nitric oxide + NADH + 2 O2 = 2 nitrate + NAD(+) + H(+)</text>
        <dbReference type="Rhea" id="RHEA:19469"/>
        <dbReference type="ChEBI" id="CHEBI:15378"/>
        <dbReference type="ChEBI" id="CHEBI:15379"/>
        <dbReference type="ChEBI" id="CHEBI:16480"/>
        <dbReference type="ChEBI" id="CHEBI:17632"/>
        <dbReference type="ChEBI" id="CHEBI:57540"/>
        <dbReference type="ChEBI" id="CHEBI:57945"/>
        <dbReference type="EC" id="1.14.12.17"/>
    </reaction>
</comment>
<evidence type="ECO:0000259" key="25">
    <source>
        <dbReference type="PROSITE" id="PS51384"/>
    </source>
</evidence>
<feature type="domain" description="FAD-binding FR-type" evidence="25">
    <location>
        <begin position="151"/>
        <end position="262"/>
    </location>
</feature>
<dbReference type="GO" id="GO:0020037">
    <property type="term" value="F:heme binding"/>
    <property type="evidence" value="ECO:0007669"/>
    <property type="project" value="InterPro"/>
</dbReference>
<dbReference type="InterPro" id="IPR000971">
    <property type="entry name" value="Globin"/>
</dbReference>
<comment type="caution">
    <text evidence="26">The sequence shown here is derived from an EMBL/GenBank/DDBJ whole genome shotgun (WGS) entry which is preliminary data.</text>
</comment>
<comment type="cofactor">
    <cofactor evidence="2">
        <name>FAD</name>
        <dbReference type="ChEBI" id="CHEBI:57692"/>
    </cofactor>
</comment>
<dbReference type="InterPro" id="IPR012292">
    <property type="entry name" value="Globin/Proto"/>
</dbReference>
<keyword evidence="13" id="KW-0521">NADP</keyword>
<evidence type="ECO:0000256" key="19">
    <source>
        <dbReference type="ARBA" id="ARBA00030929"/>
    </source>
</evidence>
<sequence length="408" mass="44174">MLTDQQTETIKATAPALQACGEELARDMYARMFRNNPEVKPYFNPAHQQSGRQQRALASAVCAYAQYVDNPAALSDVVELIANKHVSLGILPEHYPIVGKNLLASIEHVMGAAATPQVLDAWAAAYAQLADIFIKREHSLYDAKQQRYGWTGFKPFVVTRREPVSDNIVSLYLEPEDGQPLAAHKPGQYVAIHTSLPNGGTALRNYSLSNAPGTPYYRISVKREEAASAGAPAGVFSHYAHDELAVGDRVRLSPPCGEFTLSPATQPSHPLVLLAGGVGITPLLSMLHAALEEQPARPVILIQAVREERLRPFVEELGALATTHPSFTLHVRYSDAAPRTTPDGAQVSQGVIDNTLLDELLGDQAGEYYFCGPPAMLSHVCQVLDTRGVGAGDMHYEFFGPADSLEAA</sequence>
<proteinExistence type="inferred from homology"/>
<evidence type="ECO:0000256" key="10">
    <source>
        <dbReference type="ARBA" id="ARBA00022630"/>
    </source>
</evidence>
<dbReference type="GO" id="GO:0071949">
    <property type="term" value="F:FAD binding"/>
    <property type="evidence" value="ECO:0007669"/>
    <property type="project" value="TreeGrafter"/>
</dbReference>
<keyword evidence="23" id="KW-0813">Transport</keyword>
<evidence type="ECO:0000256" key="15">
    <source>
        <dbReference type="ARBA" id="ARBA00023004"/>
    </source>
</evidence>
<dbReference type="SUPFAM" id="SSF46458">
    <property type="entry name" value="Globin-like"/>
    <property type="match status" value="1"/>
</dbReference>
<evidence type="ECO:0000256" key="22">
    <source>
        <dbReference type="ARBA" id="ARBA00049433"/>
    </source>
</evidence>
<evidence type="ECO:0000256" key="3">
    <source>
        <dbReference type="ARBA" id="ARBA00006401"/>
    </source>
</evidence>
<dbReference type="FunFam" id="1.10.490.10:FF:000003">
    <property type="entry name" value="Flavohemoprotein"/>
    <property type="match status" value="1"/>
</dbReference>
<keyword evidence="7" id="KW-0216">Detoxification</keyword>
<accession>U2EMN6</accession>
<dbReference type="GO" id="GO:0009636">
    <property type="term" value="P:response to toxic substance"/>
    <property type="evidence" value="ECO:0007669"/>
    <property type="project" value="UniProtKB-KW"/>
</dbReference>
<dbReference type="SUPFAM" id="SSF63380">
    <property type="entry name" value="Riboflavin synthase domain-like"/>
    <property type="match status" value="1"/>
</dbReference>
<dbReference type="CDD" id="cd08922">
    <property type="entry name" value="FHb-globin"/>
    <property type="match status" value="1"/>
</dbReference>
<dbReference type="InterPro" id="IPR039261">
    <property type="entry name" value="FNR_nucleotide-bd"/>
</dbReference>
<dbReference type="Gene3D" id="2.40.30.10">
    <property type="entry name" value="Translation factors"/>
    <property type="match status" value="1"/>
</dbReference>
<keyword evidence="15" id="KW-0408">Iron</keyword>
<evidence type="ECO:0000256" key="1">
    <source>
        <dbReference type="ARBA" id="ARBA00001970"/>
    </source>
</evidence>
<dbReference type="GO" id="GO:0046872">
    <property type="term" value="F:metal ion binding"/>
    <property type="evidence" value="ECO:0007669"/>
    <property type="project" value="UniProtKB-KW"/>
</dbReference>
<dbReference type="NCBIfam" id="NF009805">
    <property type="entry name" value="PRK13289.1"/>
    <property type="match status" value="1"/>
</dbReference>
<evidence type="ECO:0000256" key="16">
    <source>
        <dbReference type="ARBA" id="ARBA00023027"/>
    </source>
</evidence>
<keyword evidence="27" id="KW-1185">Reference proteome</keyword>
<comment type="catalytic activity">
    <reaction evidence="22">
        <text>2 nitric oxide + NADPH + 2 O2 = 2 nitrate + NADP(+) + H(+)</text>
        <dbReference type="Rhea" id="RHEA:19465"/>
        <dbReference type="ChEBI" id="CHEBI:15378"/>
        <dbReference type="ChEBI" id="CHEBI:15379"/>
        <dbReference type="ChEBI" id="CHEBI:16480"/>
        <dbReference type="ChEBI" id="CHEBI:17632"/>
        <dbReference type="ChEBI" id="CHEBI:57783"/>
        <dbReference type="ChEBI" id="CHEBI:58349"/>
        <dbReference type="EC" id="1.14.12.17"/>
    </reaction>
</comment>
<evidence type="ECO:0000256" key="13">
    <source>
        <dbReference type="ARBA" id="ARBA00022857"/>
    </source>
</evidence>
<evidence type="ECO:0000256" key="23">
    <source>
        <dbReference type="RuleBase" id="RU000356"/>
    </source>
</evidence>
<comment type="function">
    <text evidence="17">Is involved in NO detoxification in an aerobic process, termed nitric oxide dioxygenase (NOD) reaction that utilizes O(2) and NAD(P)H to convert NO to nitrate, which protects the bacterium from various noxious nitrogen compounds. Therefore, plays a central role in the inducible response to nitrosative stress.</text>
</comment>
<dbReference type="InterPro" id="IPR017938">
    <property type="entry name" value="Riboflavin_synthase-like_b-brl"/>
</dbReference>
<keyword evidence="9 23" id="KW-0561">Oxygen transport</keyword>
<dbReference type="Pfam" id="PF00175">
    <property type="entry name" value="NAD_binding_1"/>
    <property type="match status" value="1"/>
</dbReference>
<dbReference type="SUPFAM" id="SSF52343">
    <property type="entry name" value="Ferredoxin reductase-like, C-terminal NADP-linked domain"/>
    <property type="match status" value="1"/>
</dbReference>
<feature type="domain" description="Globin" evidence="24">
    <location>
        <begin position="1"/>
        <end position="138"/>
    </location>
</feature>
<evidence type="ECO:0000256" key="11">
    <source>
        <dbReference type="ARBA" id="ARBA00022723"/>
    </source>
</evidence>
<dbReference type="InterPro" id="IPR009050">
    <property type="entry name" value="Globin-like_sf"/>
</dbReference>